<sequence>SDGRVILQTPSQPVFEGDTLTLRCIIRDGYKATRVIFYKDNRELQSQTGTELSLDHVSKSIEGSYKCRVLLRMKFLTYSTMQ</sequence>
<reference evidence="4" key="1">
    <citation type="submission" date="2022-02" db="EMBL/GenBank/DDBJ databases">
        <title>Atlantic sturgeon de novo genome assembly.</title>
        <authorList>
            <person name="Stock M."/>
            <person name="Klopp C."/>
            <person name="Guiguen Y."/>
            <person name="Cabau C."/>
            <person name="Parinello H."/>
            <person name="Santidrian Yebra-Pimentel E."/>
            <person name="Kuhl H."/>
            <person name="Dirks R.P."/>
            <person name="Guessner J."/>
            <person name="Wuertz S."/>
            <person name="Du K."/>
            <person name="Schartl M."/>
        </authorList>
    </citation>
    <scope>NUCLEOTIDE SEQUENCE</scope>
    <source>
        <strain evidence="4">STURGEONOMICS-FGT-2020</strain>
        <tissue evidence="4">Whole blood</tissue>
    </source>
</reference>
<dbReference type="EMBL" id="JAGXEW010000033">
    <property type="protein sequence ID" value="KAK1154847.1"/>
    <property type="molecule type" value="Genomic_DNA"/>
</dbReference>
<protein>
    <submittedName>
        <fullName evidence="4">Fc receptor-like protein 5</fullName>
    </submittedName>
</protein>
<organism evidence="4 5">
    <name type="scientific">Acipenser oxyrinchus oxyrinchus</name>
    <dbReference type="NCBI Taxonomy" id="40147"/>
    <lineage>
        <taxon>Eukaryota</taxon>
        <taxon>Metazoa</taxon>
        <taxon>Chordata</taxon>
        <taxon>Craniata</taxon>
        <taxon>Vertebrata</taxon>
        <taxon>Euteleostomi</taxon>
        <taxon>Actinopterygii</taxon>
        <taxon>Chondrostei</taxon>
        <taxon>Acipenseriformes</taxon>
        <taxon>Acipenseridae</taxon>
        <taxon>Acipenser</taxon>
    </lineage>
</organism>
<dbReference type="InterPro" id="IPR007110">
    <property type="entry name" value="Ig-like_dom"/>
</dbReference>
<dbReference type="PANTHER" id="PTHR11481:SF64">
    <property type="entry name" value="FC RECEPTOR-LIKE PROTEIN 4"/>
    <property type="match status" value="1"/>
</dbReference>
<gene>
    <name evidence="4" type="primary">FCRLA</name>
    <name evidence="4" type="ORF">AOXY_G27850</name>
</gene>
<dbReference type="GO" id="GO:0009897">
    <property type="term" value="C:external side of plasma membrane"/>
    <property type="evidence" value="ECO:0007669"/>
    <property type="project" value="TreeGrafter"/>
</dbReference>
<evidence type="ECO:0000313" key="5">
    <source>
        <dbReference type="Proteomes" id="UP001230051"/>
    </source>
</evidence>
<accession>A0AAD8FWW3</accession>
<proteinExistence type="predicted"/>
<feature type="non-terminal residue" evidence="4">
    <location>
        <position position="1"/>
    </location>
</feature>
<dbReference type="Gene3D" id="2.60.40.10">
    <property type="entry name" value="Immunoglobulins"/>
    <property type="match status" value="1"/>
</dbReference>
<dbReference type="Proteomes" id="UP001230051">
    <property type="component" value="Unassembled WGS sequence"/>
</dbReference>
<comment type="caution">
    <text evidence="4">The sequence shown here is derived from an EMBL/GenBank/DDBJ whole genome shotgun (WGS) entry which is preliminary data.</text>
</comment>
<keyword evidence="4" id="KW-0675">Receptor</keyword>
<dbReference type="PROSITE" id="PS50835">
    <property type="entry name" value="IG_LIKE"/>
    <property type="match status" value="1"/>
</dbReference>
<dbReference type="GO" id="GO:0004888">
    <property type="term" value="F:transmembrane signaling receptor activity"/>
    <property type="evidence" value="ECO:0007669"/>
    <property type="project" value="TreeGrafter"/>
</dbReference>
<keyword evidence="5" id="KW-1185">Reference proteome</keyword>
<evidence type="ECO:0000313" key="4">
    <source>
        <dbReference type="EMBL" id="KAK1154847.1"/>
    </source>
</evidence>
<evidence type="ECO:0000259" key="3">
    <source>
        <dbReference type="PROSITE" id="PS50835"/>
    </source>
</evidence>
<dbReference type="GO" id="GO:0006955">
    <property type="term" value="P:immune response"/>
    <property type="evidence" value="ECO:0007669"/>
    <property type="project" value="TreeGrafter"/>
</dbReference>
<evidence type="ECO:0000256" key="1">
    <source>
        <dbReference type="ARBA" id="ARBA00022729"/>
    </source>
</evidence>
<keyword evidence="2" id="KW-1015">Disulfide bond</keyword>
<dbReference type="AlphaFoldDB" id="A0AAD8FWW3"/>
<dbReference type="InterPro" id="IPR050488">
    <property type="entry name" value="Ig_Fc_receptor"/>
</dbReference>
<dbReference type="Pfam" id="PF13927">
    <property type="entry name" value="Ig_3"/>
    <property type="match status" value="1"/>
</dbReference>
<dbReference type="InterPro" id="IPR013783">
    <property type="entry name" value="Ig-like_fold"/>
</dbReference>
<name>A0AAD8FWW3_ACIOX</name>
<dbReference type="InterPro" id="IPR036179">
    <property type="entry name" value="Ig-like_dom_sf"/>
</dbReference>
<dbReference type="SUPFAM" id="SSF48726">
    <property type="entry name" value="Immunoglobulin"/>
    <property type="match status" value="1"/>
</dbReference>
<dbReference type="PANTHER" id="PTHR11481">
    <property type="entry name" value="IMMUNOGLOBULIN FC RECEPTOR"/>
    <property type="match status" value="1"/>
</dbReference>
<feature type="domain" description="Ig-like" evidence="3">
    <location>
        <begin position="3"/>
        <end position="77"/>
    </location>
</feature>
<keyword evidence="1" id="KW-0732">Signal</keyword>
<dbReference type="GO" id="GO:0007166">
    <property type="term" value="P:cell surface receptor signaling pathway"/>
    <property type="evidence" value="ECO:0007669"/>
    <property type="project" value="TreeGrafter"/>
</dbReference>
<evidence type="ECO:0000256" key="2">
    <source>
        <dbReference type="ARBA" id="ARBA00023157"/>
    </source>
</evidence>